<dbReference type="InterPro" id="IPR036388">
    <property type="entry name" value="WH-like_DNA-bd_sf"/>
</dbReference>
<feature type="domain" description="Transcription regulator PadR N-terminal" evidence="1">
    <location>
        <begin position="65"/>
        <end position="138"/>
    </location>
</feature>
<keyword evidence="3" id="KW-1185">Reference proteome</keyword>
<protein>
    <submittedName>
        <fullName evidence="2">PadR family transcriptional regulator</fullName>
    </submittedName>
</protein>
<dbReference type="RefSeq" id="WP_160364423.1">
    <property type="nucleotide sequence ID" value="NZ_JACEIB010000027.1"/>
</dbReference>
<evidence type="ECO:0000259" key="1">
    <source>
        <dbReference type="Pfam" id="PF03551"/>
    </source>
</evidence>
<dbReference type="Pfam" id="PF03551">
    <property type="entry name" value="PadR"/>
    <property type="match status" value="1"/>
</dbReference>
<gene>
    <name evidence="2" type="ORF">HZF05_21125</name>
</gene>
<sequence>MRFGFHHRGGRHGHHQGHEEWHAMRGGFGRGRGFEHFMAHFAEGREGRGGGRRRLFDGGELRLVLLRLIGDQPRHGYDLIRAIEERTAGVYAPSPGVVYPTLTMLGDMGQIEEQAPTDSGSGNRKVFAATAEGLRVLTEKAEEVAELMARLDGLGEARERTDSASIRRAMHNLKAVIIHKLADAEIETIQEAVALIDEAAGKIERL</sequence>
<evidence type="ECO:0000313" key="2">
    <source>
        <dbReference type="EMBL" id="MBA2936590.1"/>
    </source>
</evidence>
<dbReference type="EMBL" id="JACEIB010000027">
    <property type="protein sequence ID" value="MBA2936590.1"/>
    <property type="molecule type" value="Genomic_DNA"/>
</dbReference>
<dbReference type="PANTHER" id="PTHR43252:SF7">
    <property type="entry name" value="TRANSCRIPTIONAL REGULATOR YQJI"/>
    <property type="match status" value="1"/>
</dbReference>
<dbReference type="AlphaFoldDB" id="A0A838LCL1"/>
<dbReference type="InterPro" id="IPR005149">
    <property type="entry name" value="Tscrpt_reg_PadR_N"/>
</dbReference>
<dbReference type="PANTHER" id="PTHR43252">
    <property type="entry name" value="TRANSCRIPTIONAL REGULATOR YQJI"/>
    <property type="match status" value="1"/>
</dbReference>
<dbReference type="Gene3D" id="1.10.10.10">
    <property type="entry name" value="Winged helix-like DNA-binding domain superfamily/Winged helix DNA-binding domain"/>
    <property type="match status" value="1"/>
</dbReference>
<name>A0A838LCL1_9SPHN</name>
<organism evidence="2 3">
    <name type="scientific">Sphingomonas chungangi</name>
    <dbReference type="NCBI Taxonomy" id="2683589"/>
    <lineage>
        <taxon>Bacteria</taxon>
        <taxon>Pseudomonadati</taxon>
        <taxon>Pseudomonadota</taxon>
        <taxon>Alphaproteobacteria</taxon>
        <taxon>Sphingomonadales</taxon>
        <taxon>Sphingomonadaceae</taxon>
        <taxon>Sphingomonas</taxon>
    </lineage>
</organism>
<evidence type="ECO:0000313" key="3">
    <source>
        <dbReference type="Proteomes" id="UP000570166"/>
    </source>
</evidence>
<dbReference type="SUPFAM" id="SSF46785">
    <property type="entry name" value="Winged helix' DNA-binding domain"/>
    <property type="match status" value="1"/>
</dbReference>
<dbReference type="Proteomes" id="UP000570166">
    <property type="component" value="Unassembled WGS sequence"/>
</dbReference>
<accession>A0A838LCL1</accession>
<comment type="caution">
    <text evidence="2">The sequence shown here is derived from an EMBL/GenBank/DDBJ whole genome shotgun (WGS) entry which is preliminary data.</text>
</comment>
<proteinExistence type="predicted"/>
<dbReference type="InterPro" id="IPR036390">
    <property type="entry name" value="WH_DNA-bd_sf"/>
</dbReference>
<reference evidence="2 3" key="1">
    <citation type="submission" date="2020-07" db="EMBL/GenBank/DDBJ databases">
        <authorList>
            <person name="Sun Q."/>
        </authorList>
    </citation>
    <scope>NUCLEOTIDE SEQUENCE [LARGE SCALE GENOMIC DNA]</scope>
    <source>
        <strain evidence="2 3">CGMCC 1.13654</strain>
    </source>
</reference>